<dbReference type="Gene3D" id="2.40.40.20">
    <property type="match status" value="1"/>
</dbReference>
<dbReference type="GO" id="GO:0003954">
    <property type="term" value="F:NADH dehydrogenase activity"/>
    <property type="evidence" value="ECO:0007669"/>
    <property type="project" value="TreeGrafter"/>
</dbReference>
<keyword evidence="2" id="KW-0408">Iron</keyword>
<dbReference type="PANTHER" id="PTHR43105:SF10">
    <property type="entry name" value="NADH-QUINONE OXIDOREDUCTASE SUBUNIT G"/>
    <property type="match status" value="1"/>
</dbReference>
<dbReference type="InterPro" id="IPR050123">
    <property type="entry name" value="Prok_molybdopt-oxidoreductase"/>
</dbReference>
<reference evidence="7 8" key="1">
    <citation type="submission" date="2023-06" db="EMBL/GenBank/DDBJ databases">
        <authorList>
            <person name="Oyuntsetseg B."/>
            <person name="Kim S.B."/>
        </authorList>
    </citation>
    <scope>NUCLEOTIDE SEQUENCE [LARGE SCALE GENOMIC DNA]</scope>
    <source>
        <strain evidence="7 8">2-15</strain>
    </source>
</reference>
<dbReference type="Gene3D" id="3.40.228.10">
    <property type="entry name" value="Dimethylsulfoxide Reductase, domain 2"/>
    <property type="match status" value="1"/>
</dbReference>
<evidence type="ECO:0000256" key="1">
    <source>
        <dbReference type="ARBA" id="ARBA00022723"/>
    </source>
</evidence>
<dbReference type="Pfam" id="PF01568">
    <property type="entry name" value="Molydop_binding"/>
    <property type="match status" value="1"/>
</dbReference>
<organism evidence="7 8">
    <name type="scientific">Amycolatopsis carbonis</name>
    <dbReference type="NCBI Taxonomy" id="715471"/>
    <lineage>
        <taxon>Bacteria</taxon>
        <taxon>Bacillati</taxon>
        <taxon>Actinomycetota</taxon>
        <taxon>Actinomycetes</taxon>
        <taxon>Pseudonocardiales</taxon>
        <taxon>Pseudonocardiaceae</taxon>
        <taxon>Amycolatopsis</taxon>
    </lineage>
</organism>
<evidence type="ECO:0000256" key="4">
    <source>
        <dbReference type="SAM" id="MobiDB-lite"/>
    </source>
</evidence>
<feature type="region of interest" description="Disordered" evidence="4">
    <location>
        <begin position="637"/>
        <end position="666"/>
    </location>
</feature>
<name>A0A9Y2MS94_9PSEU</name>
<dbReference type="EMBL" id="CP127294">
    <property type="protein sequence ID" value="WIX76361.1"/>
    <property type="molecule type" value="Genomic_DNA"/>
</dbReference>
<dbReference type="SUPFAM" id="SSF53706">
    <property type="entry name" value="Formate dehydrogenase/DMSO reductase, domains 1-3"/>
    <property type="match status" value="1"/>
</dbReference>
<evidence type="ECO:0000256" key="3">
    <source>
        <dbReference type="ARBA" id="ARBA00023014"/>
    </source>
</evidence>
<dbReference type="AlphaFoldDB" id="A0A9Y2MS94"/>
<dbReference type="GO" id="GO:0016020">
    <property type="term" value="C:membrane"/>
    <property type="evidence" value="ECO:0007669"/>
    <property type="project" value="TreeGrafter"/>
</dbReference>
<dbReference type="GO" id="GO:0022904">
    <property type="term" value="P:respiratory electron transport chain"/>
    <property type="evidence" value="ECO:0007669"/>
    <property type="project" value="TreeGrafter"/>
</dbReference>
<dbReference type="KEGG" id="acab:QRX50_33525"/>
<protein>
    <submittedName>
        <fullName evidence="7">Molybdopterin-dependent oxidoreductase</fullName>
    </submittedName>
</protein>
<evidence type="ECO:0000256" key="2">
    <source>
        <dbReference type="ARBA" id="ARBA00023004"/>
    </source>
</evidence>
<evidence type="ECO:0000313" key="8">
    <source>
        <dbReference type="Proteomes" id="UP001236014"/>
    </source>
</evidence>
<dbReference type="Proteomes" id="UP001236014">
    <property type="component" value="Chromosome"/>
</dbReference>
<keyword evidence="1" id="KW-0479">Metal-binding</keyword>
<dbReference type="InterPro" id="IPR009010">
    <property type="entry name" value="Asp_de-COase-like_dom_sf"/>
</dbReference>
<dbReference type="PANTHER" id="PTHR43105">
    <property type="entry name" value="RESPIRATORY NITRATE REDUCTASE"/>
    <property type="match status" value="1"/>
</dbReference>
<sequence length="666" mass="72743">MKRRKDTTPYARLTEPLVRDSGVLRPATWEEALDRAAAGFRRTLETKGPEAFGMFSCARATNEMNFVAQKFTRAVMGTNNVDSCNRTCHAPSVAGLARVFDSGGGTSSYAEIEDADVIVIWGGNPREAHPIFFQHVLKAVHKGAKLFVVDPRQTSTAKWAHRQLQLEVGTDIPLANAIAREIIHSGLANTTFIERATEGYEEFAASVEPWTLEVAEQVTKVPAELIKELAHTYARADRGQMSWTLGITEHHNGTDNVLSLINLSLLAGQVGRYGAGLNPLRGQNNVQGGGDMGAIPDRMPGFQDILDPAVRAKFDAVWGSHIPPHKGKNLTQMLEAMEDGLITCVYVIGENPVQSEADCEHTIKRLSNIEHLVVQDIFLTKTAQLADVVLPASAAWCESDGTFTNSERRVQRVRKAVNPPGGARDDIELLCELARRLGHDWHYSGDDGREVWDELRSLSPIHAGMSYERLEELGGIQWPCYSEDALEPSFLHARLWAEDPAERGRPAPFTVLRHSPPVDVLDDEFPLRLTTGRRLDSYNTGVQSGGFPSPRRRGETLDLCSADAALLGVVEDEMVQVSSRRGAIVAPVRIDEGLRPGLAFMTFHFPDEVDVNVITIEATDPVAGTAEYKAAAIRVDKLPSGGPAGPAPRLGSGARPRKTQLDAVAG</sequence>
<keyword evidence="3" id="KW-0411">Iron-sulfur</keyword>
<evidence type="ECO:0000259" key="5">
    <source>
        <dbReference type="Pfam" id="PF00384"/>
    </source>
</evidence>
<feature type="domain" description="Molybdopterin dinucleotide-binding" evidence="6">
    <location>
        <begin position="527"/>
        <end position="631"/>
    </location>
</feature>
<dbReference type="SUPFAM" id="SSF50692">
    <property type="entry name" value="ADC-like"/>
    <property type="match status" value="1"/>
</dbReference>
<evidence type="ECO:0000259" key="6">
    <source>
        <dbReference type="Pfam" id="PF01568"/>
    </source>
</evidence>
<dbReference type="InterPro" id="IPR006656">
    <property type="entry name" value="Mopterin_OxRdtase"/>
</dbReference>
<dbReference type="GO" id="GO:0046872">
    <property type="term" value="F:metal ion binding"/>
    <property type="evidence" value="ECO:0007669"/>
    <property type="project" value="UniProtKB-KW"/>
</dbReference>
<dbReference type="CDD" id="cd00508">
    <property type="entry name" value="MopB_CT_Fdh-Nap-like"/>
    <property type="match status" value="1"/>
</dbReference>
<proteinExistence type="predicted"/>
<dbReference type="InterPro" id="IPR006657">
    <property type="entry name" value="MoPterin_dinucl-bd_dom"/>
</dbReference>
<accession>A0A9Y2MS94</accession>
<dbReference type="GO" id="GO:0051536">
    <property type="term" value="F:iron-sulfur cluster binding"/>
    <property type="evidence" value="ECO:0007669"/>
    <property type="project" value="UniProtKB-KW"/>
</dbReference>
<feature type="domain" description="Molybdopterin oxidoreductase" evidence="5">
    <location>
        <begin position="12"/>
        <end position="435"/>
    </location>
</feature>
<dbReference type="Gene3D" id="3.40.50.740">
    <property type="match status" value="1"/>
</dbReference>
<dbReference type="Pfam" id="PF00384">
    <property type="entry name" value="Molybdopterin"/>
    <property type="match status" value="1"/>
</dbReference>
<dbReference type="GO" id="GO:0043546">
    <property type="term" value="F:molybdopterin cofactor binding"/>
    <property type="evidence" value="ECO:0007669"/>
    <property type="project" value="InterPro"/>
</dbReference>
<gene>
    <name evidence="7" type="ORF">QRX50_33525</name>
</gene>
<keyword evidence="8" id="KW-1185">Reference proteome</keyword>
<dbReference type="RefSeq" id="WP_285967110.1">
    <property type="nucleotide sequence ID" value="NZ_CP127294.1"/>
</dbReference>
<evidence type="ECO:0000313" key="7">
    <source>
        <dbReference type="EMBL" id="WIX76361.1"/>
    </source>
</evidence>